<feature type="domain" description="PASTA" evidence="3">
    <location>
        <begin position="55"/>
        <end position="123"/>
    </location>
</feature>
<name>A0A511YV95_9CELL</name>
<protein>
    <recommendedName>
        <fullName evidence="3">PASTA domain-containing protein</fullName>
    </recommendedName>
</protein>
<feature type="chain" id="PRO_5022117554" description="PASTA domain-containing protein" evidence="2">
    <location>
        <begin position="30"/>
        <end position="125"/>
    </location>
</feature>
<dbReference type="EMBL" id="BJYK01000001">
    <property type="protein sequence ID" value="GEN79107.1"/>
    <property type="molecule type" value="Genomic_DNA"/>
</dbReference>
<keyword evidence="5" id="KW-1185">Reference proteome</keyword>
<evidence type="ECO:0000259" key="3">
    <source>
        <dbReference type="PROSITE" id="PS51178"/>
    </source>
</evidence>
<evidence type="ECO:0000256" key="1">
    <source>
        <dbReference type="SAM" id="MobiDB-lite"/>
    </source>
</evidence>
<proteinExistence type="predicted"/>
<dbReference type="Gene3D" id="3.30.10.20">
    <property type="match status" value="1"/>
</dbReference>
<dbReference type="OrthoDB" id="4829750at2"/>
<dbReference type="RefSeq" id="WP_034247369.1">
    <property type="nucleotide sequence ID" value="NZ_BJYK01000001.1"/>
</dbReference>
<keyword evidence="2" id="KW-0732">Signal</keyword>
<evidence type="ECO:0000313" key="4">
    <source>
        <dbReference type="EMBL" id="GEN79107.1"/>
    </source>
</evidence>
<dbReference type="AlphaFoldDB" id="A0A511YV95"/>
<dbReference type="CDD" id="cd06577">
    <property type="entry name" value="PASTA_pknB"/>
    <property type="match status" value="1"/>
</dbReference>
<evidence type="ECO:0000256" key="2">
    <source>
        <dbReference type="SAM" id="SignalP"/>
    </source>
</evidence>
<dbReference type="PROSITE" id="PS51257">
    <property type="entry name" value="PROKAR_LIPOPROTEIN"/>
    <property type="match status" value="1"/>
</dbReference>
<dbReference type="InterPro" id="IPR005543">
    <property type="entry name" value="PASTA_dom"/>
</dbReference>
<gene>
    <name evidence="4" type="ORF">AFE02nite_08410</name>
</gene>
<reference evidence="4 5" key="1">
    <citation type="submission" date="2019-07" db="EMBL/GenBank/DDBJ databases">
        <title>Whole genome shotgun sequence of Actinotalea fermentans NBRC 105374.</title>
        <authorList>
            <person name="Hosoyama A."/>
            <person name="Uohara A."/>
            <person name="Ohji S."/>
            <person name="Ichikawa N."/>
        </authorList>
    </citation>
    <scope>NUCLEOTIDE SEQUENCE [LARGE SCALE GENOMIC DNA]</scope>
    <source>
        <strain evidence="4 5">NBRC 105374</strain>
    </source>
</reference>
<dbReference type="PROSITE" id="PS51178">
    <property type="entry name" value="PASTA"/>
    <property type="match status" value="1"/>
</dbReference>
<accession>A0A511YV95</accession>
<dbReference type="Proteomes" id="UP000321484">
    <property type="component" value="Unassembled WGS sequence"/>
</dbReference>
<organism evidence="4 5">
    <name type="scientific">Actinotalea fermentans</name>
    <dbReference type="NCBI Taxonomy" id="43671"/>
    <lineage>
        <taxon>Bacteria</taxon>
        <taxon>Bacillati</taxon>
        <taxon>Actinomycetota</taxon>
        <taxon>Actinomycetes</taxon>
        <taxon>Micrococcales</taxon>
        <taxon>Cellulomonadaceae</taxon>
        <taxon>Actinotalea</taxon>
    </lineage>
</organism>
<dbReference type="Pfam" id="PF03793">
    <property type="entry name" value="PASTA"/>
    <property type="match status" value="1"/>
</dbReference>
<feature type="compositionally biased region" description="Acidic residues" evidence="1">
    <location>
        <begin position="44"/>
        <end position="55"/>
    </location>
</feature>
<sequence>MRLSARTGAAAAAAALAATLLVAGCSADADSDDAAPEATPTAEETADPEETEEAGPVDVPDVTNLILETAQGNLLRAGLEAEVVDESGAPVTVDDATTFTVTAQDPSEGTLEPGETITLTVAPRG</sequence>
<feature type="region of interest" description="Disordered" evidence="1">
    <location>
        <begin position="28"/>
        <end position="59"/>
    </location>
</feature>
<comment type="caution">
    <text evidence="4">The sequence shown here is derived from an EMBL/GenBank/DDBJ whole genome shotgun (WGS) entry which is preliminary data.</text>
</comment>
<evidence type="ECO:0000313" key="5">
    <source>
        <dbReference type="Proteomes" id="UP000321484"/>
    </source>
</evidence>
<feature type="signal peptide" evidence="2">
    <location>
        <begin position="1"/>
        <end position="29"/>
    </location>
</feature>